<evidence type="ECO:0000259" key="2">
    <source>
        <dbReference type="Pfam" id="PF13193"/>
    </source>
</evidence>
<name>A0A9W6M626_9MICO</name>
<feature type="domain" description="AMP-dependent synthetase/ligase" evidence="1">
    <location>
        <begin position="2"/>
        <end position="74"/>
    </location>
</feature>
<dbReference type="Pfam" id="PF13193">
    <property type="entry name" value="AMP-binding_C"/>
    <property type="match status" value="1"/>
</dbReference>
<dbReference type="GO" id="GO:0016405">
    <property type="term" value="F:CoA-ligase activity"/>
    <property type="evidence" value="ECO:0007669"/>
    <property type="project" value="TreeGrafter"/>
</dbReference>
<accession>A0A9W6M626</accession>
<comment type="caution">
    <text evidence="3">The sequence shown here is derived from an EMBL/GenBank/DDBJ whole genome shotgun (WGS) entry which is preliminary data.</text>
</comment>
<evidence type="ECO:0000259" key="1">
    <source>
        <dbReference type="Pfam" id="PF00501"/>
    </source>
</evidence>
<gene>
    <name evidence="3" type="ORF">GCM10017591_14940</name>
</gene>
<dbReference type="InterPro" id="IPR045851">
    <property type="entry name" value="AMP-bd_C_sf"/>
</dbReference>
<dbReference type="PANTHER" id="PTHR24096">
    <property type="entry name" value="LONG-CHAIN-FATTY-ACID--COA LIGASE"/>
    <property type="match status" value="1"/>
</dbReference>
<dbReference type="InterPro" id="IPR000873">
    <property type="entry name" value="AMP-dep_synth/lig_dom"/>
</dbReference>
<reference evidence="3" key="2">
    <citation type="submission" date="2023-01" db="EMBL/GenBank/DDBJ databases">
        <authorList>
            <person name="Sun Q."/>
            <person name="Evtushenko L."/>
        </authorList>
    </citation>
    <scope>NUCLEOTIDE SEQUENCE</scope>
    <source>
        <strain evidence="3">VKM Ac-1940</strain>
    </source>
</reference>
<evidence type="ECO:0000313" key="3">
    <source>
        <dbReference type="EMBL" id="GLJ95431.1"/>
    </source>
</evidence>
<dbReference type="InterPro" id="IPR042099">
    <property type="entry name" value="ANL_N_sf"/>
</dbReference>
<dbReference type="Proteomes" id="UP001142291">
    <property type="component" value="Unassembled WGS sequence"/>
</dbReference>
<dbReference type="PANTHER" id="PTHR24096:SF422">
    <property type="entry name" value="BCDNA.GH02901"/>
    <property type="match status" value="1"/>
</dbReference>
<proteinExistence type="predicted"/>
<dbReference type="FunFam" id="3.30.300.30:FF:000007">
    <property type="entry name" value="4-coumarate--CoA ligase 2"/>
    <property type="match status" value="1"/>
</dbReference>
<sequence>MQGYGMSELSPVSHAMPYTRDDVPVSSVGTILPNIVCKLVDTASGEEITEVEAEGVTRPGELWVKGPNVMLGYLNRPEATAETIDADGFLHTGDIAVYHEGGYFSIVDRVKELIKYHGYQIAPAELEALLLGHPQVMDAAVIGVLDDEREEIPKAFVVAAPDSGLTAEEVMSFVAENVAPYKKVRRVEFADAIPKSTSGKILRKDLRLREQGA</sequence>
<dbReference type="Pfam" id="PF00501">
    <property type="entry name" value="AMP-binding"/>
    <property type="match status" value="1"/>
</dbReference>
<dbReference type="SUPFAM" id="SSF56801">
    <property type="entry name" value="Acetyl-CoA synthetase-like"/>
    <property type="match status" value="1"/>
</dbReference>
<dbReference type="AlphaFoldDB" id="A0A9W6M626"/>
<dbReference type="InterPro" id="IPR025110">
    <property type="entry name" value="AMP-bd_C"/>
</dbReference>
<keyword evidence="4" id="KW-1185">Reference proteome</keyword>
<dbReference type="EMBL" id="BSER01000009">
    <property type="protein sequence ID" value="GLJ95431.1"/>
    <property type="molecule type" value="Genomic_DNA"/>
</dbReference>
<dbReference type="Gene3D" id="3.30.300.30">
    <property type="match status" value="1"/>
</dbReference>
<feature type="domain" description="AMP-binding enzyme C-terminal" evidence="2">
    <location>
        <begin position="125"/>
        <end position="200"/>
    </location>
</feature>
<evidence type="ECO:0000313" key="4">
    <source>
        <dbReference type="Proteomes" id="UP001142291"/>
    </source>
</evidence>
<reference evidence="3" key="1">
    <citation type="journal article" date="2014" name="Int. J. Syst. Evol. Microbiol.">
        <title>Complete genome sequence of Corynebacterium casei LMG S-19264T (=DSM 44701T), isolated from a smear-ripened cheese.</title>
        <authorList>
            <consortium name="US DOE Joint Genome Institute (JGI-PGF)"/>
            <person name="Walter F."/>
            <person name="Albersmeier A."/>
            <person name="Kalinowski J."/>
            <person name="Ruckert C."/>
        </authorList>
    </citation>
    <scope>NUCLEOTIDE SEQUENCE</scope>
    <source>
        <strain evidence="3">VKM Ac-1940</strain>
    </source>
</reference>
<dbReference type="Gene3D" id="3.40.50.12780">
    <property type="entry name" value="N-terminal domain of ligase-like"/>
    <property type="match status" value="1"/>
</dbReference>
<organism evidence="3 4">
    <name type="scientific">Microbacterium dextranolyticum</name>
    <dbReference type="NCBI Taxonomy" id="36806"/>
    <lineage>
        <taxon>Bacteria</taxon>
        <taxon>Bacillati</taxon>
        <taxon>Actinomycetota</taxon>
        <taxon>Actinomycetes</taxon>
        <taxon>Micrococcales</taxon>
        <taxon>Microbacteriaceae</taxon>
        <taxon>Microbacterium</taxon>
    </lineage>
</organism>
<protein>
    <submittedName>
        <fullName evidence="3">Uncharacterized protein</fullName>
    </submittedName>
</protein>